<organism evidence="1">
    <name type="scientific">Dechloromonas aromatica (strain RCB)</name>
    <dbReference type="NCBI Taxonomy" id="159087"/>
    <lineage>
        <taxon>Bacteria</taxon>
        <taxon>Pseudomonadati</taxon>
        <taxon>Pseudomonadota</taxon>
        <taxon>Betaproteobacteria</taxon>
        <taxon>Rhodocyclales</taxon>
        <taxon>Azonexaceae</taxon>
        <taxon>Dechloromonas</taxon>
    </lineage>
</organism>
<reference evidence="1" key="1">
    <citation type="submission" date="2005-08" db="EMBL/GenBank/DDBJ databases">
        <title>Complete sequence of Dechloromonas aromatica RCB.</title>
        <authorList>
            <person name="Salinero K.K."/>
            <person name="Copeland A."/>
            <person name="Lucas S."/>
            <person name="Lapidus A."/>
            <person name="Barry K."/>
            <person name="Detter J.C."/>
            <person name="Glavina T."/>
            <person name="Hammon N."/>
            <person name="Israni S."/>
            <person name="Pitluck S."/>
            <person name="Di Bartolo G."/>
            <person name="Trong S."/>
            <person name="Schmutz J."/>
            <person name="Larimer F."/>
            <person name="Land M."/>
            <person name="Ivanova N."/>
            <person name="Richardson P."/>
        </authorList>
    </citation>
    <scope>NUCLEOTIDE SEQUENCE</scope>
    <source>
        <strain evidence="1">RCB</strain>
    </source>
</reference>
<dbReference type="eggNOG" id="ENOG502ZA4H">
    <property type="taxonomic scope" value="Bacteria"/>
</dbReference>
<gene>
    <name evidence="1" type="ordered locus">Daro_0410</name>
</gene>
<name>Q47J14_DECAR</name>
<proteinExistence type="predicted"/>
<protein>
    <submittedName>
        <fullName evidence="1">Uncharacterized protein</fullName>
    </submittedName>
</protein>
<evidence type="ECO:0000313" key="1">
    <source>
        <dbReference type="EMBL" id="AAZ45167.1"/>
    </source>
</evidence>
<dbReference type="KEGG" id="dar:Daro_0410"/>
<dbReference type="AlphaFoldDB" id="Q47J14"/>
<dbReference type="STRING" id="159087.Daro_0410"/>
<dbReference type="OrthoDB" id="737122at2"/>
<dbReference type="EMBL" id="CP000089">
    <property type="protein sequence ID" value="AAZ45167.1"/>
    <property type="molecule type" value="Genomic_DNA"/>
</dbReference>
<accession>Q47J14</accession>
<dbReference type="HOGENOM" id="CLU_1000526_0_0_4"/>
<sequence>MSGKTGKLHKHLLRDAVIESVRITRYAIRDGQPDPEKPVLTTGRNVAFIEAGVASWRFDIEDARPLQLSAAKPPHASVEARWYDTQAALTAGIKVVSGGDANTFGAMGALLVPPGFAIPTVTATPDNVLYYGLQLVPSGSDFSIASEHCPIALMQYDYTPDYKKHFLMKKRGGGGIFVETHAFPHIHIPTSPECGGYIVIGKPVAAGRFDFTAFRIPYGYALYTPSNTIHGDGTLVGEYALTVADPAMVSADTVLMYNRETLDMARGVVPDWKP</sequence>